<evidence type="ECO:0000256" key="7">
    <source>
        <dbReference type="ARBA" id="ARBA00022679"/>
    </source>
</evidence>
<dbReference type="Pfam" id="PF04452">
    <property type="entry name" value="Methyltrans_RNA"/>
    <property type="match status" value="1"/>
</dbReference>
<accession>A0A094Q4I5</accession>
<keyword evidence="8" id="KW-0949">S-adenosyl-L-methionine</keyword>
<dbReference type="InterPro" id="IPR029026">
    <property type="entry name" value="tRNA_m1G_MTases_N"/>
</dbReference>
<feature type="domain" description="Ribosomal RNA small subunit methyltransferase E methyltransferase" evidence="11">
    <location>
        <begin position="76"/>
        <end position="234"/>
    </location>
</feature>
<evidence type="ECO:0000256" key="6">
    <source>
        <dbReference type="ARBA" id="ARBA00022603"/>
    </source>
</evidence>
<evidence type="ECO:0000256" key="1">
    <source>
        <dbReference type="ARBA" id="ARBA00004496"/>
    </source>
</evidence>
<dbReference type="InterPro" id="IPR046887">
    <property type="entry name" value="RsmE_PUA-like"/>
</dbReference>
<organism evidence="13">
    <name type="scientific">freshwater metagenome</name>
    <dbReference type="NCBI Taxonomy" id="449393"/>
    <lineage>
        <taxon>unclassified sequences</taxon>
        <taxon>metagenomes</taxon>
        <taxon>ecological metagenomes</taxon>
    </lineage>
</organism>
<evidence type="ECO:0000256" key="5">
    <source>
        <dbReference type="ARBA" id="ARBA00022552"/>
    </source>
</evidence>
<dbReference type="InterPro" id="IPR006700">
    <property type="entry name" value="RsmE"/>
</dbReference>
<dbReference type="PANTHER" id="PTHR30027">
    <property type="entry name" value="RIBOSOMAL RNA SMALL SUBUNIT METHYLTRANSFERASE E"/>
    <property type="match status" value="1"/>
</dbReference>
<dbReference type="Pfam" id="PF20260">
    <property type="entry name" value="PUA_4"/>
    <property type="match status" value="1"/>
</dbReference>
<keyword evidence="4" id="KW-0963">Cytoplasm</keyword>
<comment type="catalytic activity">
    <reaction evidence="10">
        <text>uridine(1498) in 16S rRNA + S-adenosyl-L-methionine = N(3)-methyluridine(1498) in 16S rRNA + S-adenosyl-L-homocysteine + H(+)</text>
        <dbReference type="Rhea" id="RHEA:42920"/>
        <dbReference type="Rhea" id="RHEA-COMP:10283"/>
        <dbReference type="Rhea" id="RHEA-COMP:10284"/>
        <dbReference type="ChEBI" id="CHEBI:15378"/>
        <dbReference type="ChEBI" id="CHEBI:57856"/>
        <dbReference type="ChEBI" id="CHEBI:59789"/>
        <dbReference type="ChEBI" id="CHEBI:65315"/>
        <dbReference type="ChEBI" id="CHEBI:74502"/>
        <dbReference type="EC" id="2.1.1.193"/>
    </reaction>
</comment>
<evidence type="ECO:0000256" key="2">
    <source>
        <dbReference type="ARBA" id="ARBA00005528"/>
    </source>
</evidence>
<dbReference type="Gene3D" id="2.40.240.20">
    <property type="entry name" value="Hypothetical PUA domain-like, domain 1"/>
    <property type="match status" value="1"/>
</dbReference>
<reference evidence="13" key="1">
    <citation type="submission" date="2014-05" db="EMBL/GenBank/DDBJ databases">
        <title>Key roles for freshwater Actinobacteria revealed by deep metagenomic sequencing.</title>
        <authorList>
            <person name="Ghai R."/>
            <person name="Mizuno C.M."/>
            <person name="Picazo A."/>
            <person name="Camacho A."/>
            <person name="Rodriguez-Valera F."/>
        </authorList>
    </citation>
    <scope>NUCLEOTIDE SEQUENCE</scope>
</reference>
<evidence type="ECO:0000313" key="13">
    <source>
        <dbReference type="EMBL" id="KGA18307.1"/>
    </source>
</evidence>
<comment type="caution">
    <text evidence="13">The sequence shown here is derived from an EMBL/GenBank/DDBJ whole genome shotgun (WGS) entry which is preliminary data.</text>
</comment>
<dbReference type="NCBIfam" id="NF008693">
    <property type="entry name" value="PRK11713.2-3"/>
    <property type="match status" value="1"/>
</dbReference>
<gene>
    <name evidence="13" type="ORF">GM50_9210</name>
</gene>
<evidence type="ECO:0000256" key="3">
    <source>
        <dbReference type="ARBA" id="ARBA00012328"/>
    </source>
</evidence>
<dbReference type="AlphaFoldDB" id="A0A094Q4I5"/>
<comment type="similarity">
    <text evidence="2">Belongs to the RNA methyltransferase RsmE family.</text>
</comment>
<evidence type="ECO:0000256" key="9">
    <source>
        <dbReference type="ARBA" id="ARBA00025699"/>
    </source>
</evidence>
<comment type="function">
    <text evidence="9">Specifically methylates the N3 position of the uracil ring of uridine 1498 (m3U1498) in 16S rRNA. Acts on the fully assembled 30S ribosomal subunit.</text>
</comment>
<dbReference type="Gene3D" id="3.40.1280.10">
    <property type="match status" value="1"/>
</dbReference>
<dbReference type="NCBIfam" id="TIGR00046">
    <property type="entry name" value="RsmE family RNA methyltransferase"/>
    <property type="match status" value="1"/>
</dbReference>
<dbReference type="GO" id="GO:0070042">
    <property type="term" value="F:rRNA (uridine-N3-)-methyltransferase activity"/>
    <property type="evidence" value="ECO:0007669"/>
    <property type="project" value="TreeGrafter"/>
</dbReference>
<evidence type="ECO:0000256" key="4">
    <source>
        <dbReference type="ARBA" id="ARBA00022490"/>
    </source>
</evidence>
<protein>
    <recommendedName>
        <fullName evidence="3">16S rRNA (uracil(1498)-N(3))-methyltransferase</fullName>
        <ecNumber evidence="3">2.1.1.193</ecNumber>
    </recommendedName>
</protein>
<evidence type="ECO:0000256" key="8">
    <source>
        <dbReference type="ARBA" id="ARBA00022691"/>
    </source>
</evidence>
<evidence type="ECO:0000256" key="10">
    <source>
        <dbReference type="ARBA" id="ARBA00047944"/>
    </source>
</evidence>
<dbReference type="InterPro" id="IPR029028">
    <property type="entry name" value="Alpha/beta_knot_MTases"/>
</dbReference>
<proteinExistence type="inferred from homology"/>
<comment type="subcellular location">
    <subcellularLocation>
        <location evidence="1">Cytoplasm</location>
    </subcellularLocation>
</comment>
<keyword evidence="6" id="KW-0489">Methyltransferase</keyword>
<evidence type="ECO:0000259" key="12">
    <source>
        <dbReference type="Pfam" id="PF20260"/>
    </source>
</evidence>
<dbReference type="PIRSF" id="PIRSF015601">
    <property type="entry name" value="MTase_slr0722"/>
    <property type="match status" value="1"/>
</dbReference>
<dbReference type="EMBL" id="JNSK01000027">
    <property type="protein sequence ID" value="KGA18307.1"/>
    <property type="molecule type" value="Genomic_DNA"/>
</dbReference>
<dbReference type="GO" id="GO:0005737">
    <property type="term" value="C:cytoplasm"/>
    <property type="evidence" value="ECO:0007669"/>
    <property type="project" value="UniProtKB-SubCell"/>
</dbReference>
<dbReference type="EC" id="2.1.1.193" evidence="3"/>
<sequence>MLTLFFVADLPRKVGSSYEFDSDDAQHAIRVLRMSAGEVFMLSDGQGKWSKVKIFAVKKKSLEVEVIETGIQDPLEISFTVVQALPKGDRLKECIEMLTEGGIDTIIPWSAQRSIGKAEKGIEKLQVTAREASKQSRRLFIPEVTDVANTSKVVELIAQHDLVLVFHESATNKVSEIVTRKYYESQSVMIIIGPEGGITNEELELFKSAGAKVALMGRPILRSAHAGLAAMSAVNALIKVW</sequence>
<dbReference type="SUPFAM" id="SSF88697">
    <property type="entry name" value="PUA domain-like"/>
    <property type="match status" value="1"/>
</dbReference>
<dbReference type="GO" id="GO:0070475">
    <property type="term" value="P:rRNA base methylation"/>
    <property type="evidence" value="ECO:0007669"/>
    <property type="project" value="TreeGrafter"/>
</dbReference>
<feature type="domain" description="Ribosomal RNA small subunit methyltransferase E PUA-like" evidence="12">
    <location>
        <begin position="21"/>
        <end position="66"/>
    </location>
</feature>
<dbReference type="InterPro" id="IPR015947">
    <property type="entry name" value="PUA-like_sf"/>
</dbReference>
<dbReference type="SUPFAM" id="SSF75217">
    <property type="entry name" value="alpha/beta knot"/>
    <property type="match status" value="1"/>
</dbReference>
<evidence type="ECO:0000259" key="11">
    <source>
        <dbReference type="Pfam" id="PF04452"/>
    </source>
</evidence>
<dbReference type="PANTHER" id="PTHR30027:SF3">
    <property type="entry name" value="16S RRNA (URACIL(1498)-N(3))-METHYLTRANSFERASE"/>
    <property type="match status" value="1"/>
</dbReference>
<keyword evidence="7" id="KW-0808">Transferase</keyword>
<dbReference type="CDD" id="cd18084">
    <property type="entry name" value="RsmE-like"/>
    <property type="match status" value="1"/>
</dbReference>
<keyword evidence="5" id="KW-0698">rRNA processing</keyword>
<dbReference type="InterPro" id="IPR046886">
    <property type="entry name" value="RsmE_MTase_dom"/>
</dbReference>
<name>A0A094Q4I5_9ZZZZ</name>